<dbReference type="InterPro" id="IPR016181">
    <property type="entry name" value="Acyl_CoA_acyltransferase"/>
</dbReference>
<dbReference type="SUPFAM" id="SSF55729">
    <property type="entry name" value="Acyl-CoA N-acyltransferases (Nat)"/>
    <property type="match status" value="1"/>
</dbReference>
<name>A0A4D6HCU3_9EURY</name>
<dbReference type="RefSeq" id="WP_049994588.1">
    <property type="nucleotide sequence ID" value="NZ_CP031310.1"/>
</dbReference>
<dbReference type="Pfam" id="PF13673">
    <property type="entry name" value="Acetyltransf_10"/>
    <property type="match status" value="1"/>
</dbReference>
<dbReference type="STRING" id="1457250.GCA_000755225_00613"/>
<keyword evidence="2" id="KW-0808">Transferase</keyword>
<organism evidence="2 3">
    <name type="scientific">Halapricum salinum</name>
    <dbReference type="NCBI Taxonomy" id="1457250"/>
    <lineage>
        <taxon>Archaea</taxon>
        <taxon>Methanobacteriati</taxon>
        <taxon>Methanobacteriota</taxon>
        <taxon>Stenosarchaea group</taxon>
        <taxon>Halobacteria</taxon>
        <taxon>Halobacteriales</taxon>
        <taxon>Haloarculaceae</taxon>
        <taxon>Halapricum</taxon>
    </lineage>
</organism>
<dbReference type="PROSITE" id="PS51186">
    <property type="entry name" value="GNAT"/>
    <property type="match status" value="1"/>
</dbReference>
<gene>
    <name evidence="2" type="ORF">DV733_11380</name>
</gene>
<evidence type="ECO:0000259" key="1">
    <source>
        <dbReference type="PROSITE" id="PS51186"/>
    </source>
</evidence>
<dbReference type="GO" id="GO:0016747">
    <property type="term" value="F:acyltransferase activity, transferring groups other than amino-acyl groups"/>
    <property type="evidence" value="ECO:0007669"/>
    <property type="project" value="InterPro"/>
</dbReference>
<dbReference type="PANTHER" id="PTHR43072">
    <property type="entry name" value="N-ACETYLTRANSFERASE"/>
    <property type="match status" value="1"/>
</dbReference>
<sequence>MVTVREATERDSDAMLDLHVASIRAFGPDAYDDGQVDAWAYTEGGPSYPIDDPGHVVVVAEAADGPLVGFGDVSPSENELYAVYVHPDHARVGVGTAILDCLERTARQRGADYLELTASKNAVGFYEQATYERLGLVEHEPSGPHDVTLECVRMRKSFDRVTE</sequence>
<dbReference type="Proteomes" id="UP000296706">
    <property type="component" value="Chromosome"/>
</dbReference>
<evidence type="ECO:0000313" key="3">
    <source>
        <dbReference type="Proteomes" id="UP000296706"/>
    </source>
</evidence>
<dbReference type="OrthoDB" id="111868at2157"/>
<evidence type="ECO:0000313" key="2">
    <source>
        <dbReference type="EMBL" id="QCC51799.1"/>
    </source>
</evidence>
<feature type="domain" description="N-acetyltransferase" evidence="1">
    <location>
        <begin position="2"/>
        <end position="159"/>
    </location>
</feature>
<dbReference type="InterPro" id="IPR000182">
    <property type="entry name" value="GNAT_dom"/>
</dbReference>
<dbReference type="KEGG" id="hsn:DV733_11380"/>
<proteinExistence type="predicted"/>
<keyword evidence="3" id="KW-1185">Reference proteome</keyword>
<reference evidence="2 3" key="1">
    <citation type="journal article" date="2019" name="Nat. Commun.">
        <title>A new type of DNA phosphorothioation-based antiviral system in archaea.</title>
        <authorList>
            <person name="Xiong L."/>
            <person name="Liu S."/>
            <person name="Chen S."/>
            <person name="Xiao Y."/>
            <person name="Zhu B."/>
            <person name="Gao Y."/>
            <person name="Zhang Y."/>
            <person name="Chen B."/>
            <person name="Luo J."/>
            <person name="Deng Z."/>
            <person name="Chen X."/>
            <person name="Wang L."/>
            <person name="Chen S."/>
        </authorList>
    </citation>
    <scope>NUCLEOTIDE SEQUENCE [LARGE SCALE GENOMIC DNA]</scope>
    <source>
        <strain evidence="2 3">CBA1105</strain>
    </source>
</reference>
<accession>A0A4D6HCU3</accession>
<dbReference type="GeneID" id="39848474"/>
<dbReference type="CDD" id="cd04301">
    <property type="entry name" value="NAT_SF"/>
    <property type="match status" value="1"/>
</dbReference>
<dbReference type="AlphaFoldDB" id="A0A4D6HCU3"/>
<dbReference type="Gene3D" id="3.40.630.30">
    <property type="match status" value="1"/>
</dbReference>
<dbReference type="PANTHER" id="PTHR43072:SF60">
    <property type="entry name" value="L-2,4-DIAMINOBUTYRIC ACID ACETYLTRANSFERASE"/>
    <property type="match status" value="1"/>
</dbReference>
<protein>
    <submittedName>
        <fullName evidence="2">GNAT family N-acetyltransferase</fullName>
    </submittedName>
</protein>
<dbReference type="EMBL" id="CP031310">
    <property type="protein sequence ID" value="QCC51799.1"/>
    <property type="molecule type" value="Genomic_DNA"/>
</dbReference>